<protein>
    <recommendedName>
        <fullName evidence="4">Flagella basal body P-ring formation protein FlgA</fullName>
    </recommendedName>
</protein>
<dbReference type="EMBL" id="NJGG01000001">
    <property type="protein sequence ID" value="OXL15572.1"/>
    <property type="molecule type" value="Genomic_DNA"/>
</dbReference>
<dbReference type="Gene3D" id="2.30.30.760">
    <property type="match status" value="1"/>
</dbReference>
<dbReference type="InterPro" id="IPR013974">
    <property type="entry name" value="SAF"/>
</dbReference>
<dbReference type="InterPro" id="IPR041231">
    <property type="entry name" value="FlgA_N"/>
</dbReference>
<feature type="chain" id="PRO_5011813608" description="Flagella basal body P-ring formation protein FlgA" evidence="4">
    <location>
        <begin position="27"/>
        <end position="234"/>
    </location>
</feature>
<dbReference type="NCBIfam" id="TIGR03170">
    <property type="entry name" value="flgA_cterm"/>
    <property type="match status" value="1"/>
</dbReference>
<organism evidence="6 7">
    <name type="scientific">Polynucleobacter cosmopolitanus</name>
    <dbReference type="NCBI Taxonomy" id="351345"/>
    <lineage>
        <taxon>Bacteria</taxon>
        <taxon>Pseudomonadati</taxon>
        <taxon>Pseudomonadota</taxon>
        <taxon>Betaproteobacteria</taxon>
        <taxon>Burkholderiales</taxon>
        <taxon>Burkholderiaceae</taxon>
        <taxon>Polynucleobacter</taxon>
    </lineage>
</organism>
<reference evidence="6 7" key="1">
    <citation type="submission" date="2017-06" db="EMBL/GenBank/DDBJ databases">
        <title>Reclassification of a Polynucleobacter cosmopolitanus strain isolated from tropical Lake Victoria as Polynucleobacter victoriensis comb. nov.</title>
        <authorList>
            <person name="Hahn M.W."/>
        </authorList>
    </citation>
    <scope>NUCLEOTIDE SEQUENCE [LARGE SCALE GENOMIC DNA]</scope>
    <source>
        <strain evidence="6 7">MWH-MoIso2</strain>
    </source>
</reference>
<feature type="domain" description="SAF" evidence="5">
    <location>
        <begin position="110"/>
        <end position="172"/>
    </location>
</feature>
<dbReference type="PANTHER" id="PTHR36307">
    <property type="entry name" value="FLAGELLA BASAL BODY P-RING FORMATION PROTEIN FLGA"/>
    <property type="match status" value="1"/>
</dbReference>
<keyword evidence="6" id="KW-0966">Cell projection</keyword>
<comment type="caution">
    <text evidence="6">The sequence shown here is derived from an EMBL/GenBank/DDBJ whole genome shotgun (WGS) entry which is preliminary data.</text>
</comment>
<comment type="similarity">
    <text evidence="4">Belongs to the FlgA family.</text>
</comment>
<dbReference type="Proteomes" id="UP000215188">
    <property type="component" value="Unassembled WGS sequence"/>
</dbReference>
<comment type="subcellular location">
    <subcellularLocation>
        <location evidence="1 4">Periplasm</location>
    </subcellularLocation>
</comment>
<keyword evidence="6" id="KW-0969">Cilium</keyword>
<keyword evidence="2 4" id="KW-0732">Signal</keyword>
<dbReference type="GO" id="GO:0042597">
    <property type="term" value="C:periplasmic space"/>
    <property type="evidence" value="ECO:0007669"/>
    <property type="project" value="UniProtKB-SubCell"/>
</dbReference>
<dbReference type="RefSeq" id="WP_089514611.1">
    <property type="nucleotide sequence ID" value="NZ_NJGG01000001.1"/>
</dbReference>
<evidence type="ECO:0000256" key="4">
    <source>
        <dbReference type="RuleBase" id="RU362063"/>
    </source>
</evidence>
<gene>
    <name evidence="6" type="primary">flgA</name>
    <name evidence="6" type="ORF">AOC33_00270</name>
</gene>
<evidence type="ECO:0000259" key="5">
    <source>
        <dbReference type="SMART" id="SM00858"/>
    </source>
</evidence>
<proteinExistence type="inferred from homology"/>
<dbReference type="Pfam" id="PF17656">
    <property type="entry name" value="ChapFlgA_N"/>
    <property type="match status" value="1"/>
</dbReference>
<keyword evidence="7" id="KW-1185">Reference proteome</keyword>
<comment type="function">
    <text evidence="4">Involved in the assembly process of the P-ring formation. It may associate with FlgF on the rod constituting a structure essential for the P-ring assembly or may act as a modulator protein for the P-ring assembly.</text>
</comment>
<dbReference type="InterPro" id="IPR017585">
    <property type="entry name" value="SAF_FlgA"/>
</dbReference>
<dbReference type="SMART" id="SM00858">
    <property type="entry name" value="SAF"/>
    <property type="match status" value="1"/>
</dbReference>
<evidence type="ECO:0000313" key="7">
    <source>
        <dbReference type="Proteomes" id="UP000215188"/>
    </source>
</evidence>
<name>A0A229FUN5_9BURK</name>
<dbReference type="InterPro" id="IPR039246">
    <property type="entry name" value="Flagellar_FlgA"/>
</dbReference>
<evidence type="ECO:0000256" key="3">
    <source>
        <dbReference type="ARBA" id="ARBA00022764"/>
    </source>
</evidence>
<evidence type="ECO:0000313" key="6">
    <source>
        <dbReference type="EMBL" id="OXL15572.1"/>
    </source>
</evidence>
<dbReference type="PANTHER" id="PTHR36307:SF1">
    <property type="entry name" value="FLAGELLA BASAL BODY P-RING FORMATION PROTEIN FLGA"/>
    <property type="match status" value="1"/>
</dbReference>
<sequence>MDKKSLMVRFFLVFLVFSGMPMSSFAQNQNVDALMSKVTSHLQQKFGGPNNASIKVFPPETELNLAPCNKLDISVPGGPSSINGNIRVGVKCLQTNGWTIFLSANVQQKKTYFVAKRQIPYGEILKAEDLVPAQDFPDNIPMDAVLDLRQAVGRSVVEIVGENAPILTRHFSNQSVISNGQAVKVLVQGSGFKITSDGKALGNASAGQFVKIKLNSGQIVIAVAKTQGFAEIVK</sequence>
<dbReference type="OrthoDB" id="8561436at2"/>
<dbReference type="CDD" id="cd11614">
    <property type="entry name" value="SAF_CpaB_FlgA_like"/>
    <property type="match status" value="1"/>
</dbReference>
<evidence type="ECO:0000256" key="2">
    <source>
        <dbReference type="ARBA" id="ARBA00022729"/>
    </source>
</evidence>
<dbReference type="Pfam" id="PF13144">
    <property type="entry name" value="ChapFlgA"/>
    <property type="match status" value="1"/>
</dbReference>
<keyword evidence="3 4" id="KW-0574">Periplasm</keyword>
<keyword evidence="4" id="KW-1005">Bacterial flagellum biogenesis</keyword>
<accession>A0A229FUN5</accession>
<dbReference type="AlphaFoldDB" id="A0A229FUN5"/>
<feature type="signal peptide" evidence="4">
    <location>
        <begin position="1"/>
        <end position="26"/>
    </location>
</feature>
<evidence type="ECO:0000256" key="1">
    <source>
        <dbReference type="ARBA" id="ARBA00004418"/>
    </source>
</evidence>
<keyword evidence="6" id="KW-0282">Flagellum</keyword>
<dbReference type="GO" id="GO:0044780">
    <property type="term" value="P:bacterial-type flagellum assembly"/>
    <property type="evidence" value="ECO:0007669"/>
    <property type="project" value="InterPro"/>
</dbReference>